<gene>
    <name evidence="2" type="ORF">GN277_06235</name>
</gene>
<evidence type="ECO:0000313" key="3">
    <source>
        <dbReference type="Proteomes" id="UP000460412"/>
    </source>
</evidence>
<evidence type="ECO:0000259" key="1">
    <source>
        <dbReference type="Pfam" id="PF04230"/>
    </source>
</evidence>
<proteinExistence type="predicted"/>
<feature type="domain" description="Polysaccharide pyruvyl transferase" evidence="1">
    <location>
        <begin position="17"/>
        <end position="314"/>
    </location>
</feature>
<protein>
    <recommendedName>
        <fullName evidence="1">Polysaccharide pyruvyl transferase domain-containing protein</fullName>
    </recommendedName>
</protein>
<dbReference type="Pfam" id="PF04230">
    <property type="entry name" value="PS_pyruv_trans"/>
    <property type="match status" value="1"/>
</dbReference>
<dbReference type="RefSeq" id="WP_159750308.1">
    <property type="nucleotide sequence ID" value="NZ_WUQX01000001.1"/>
</dbReference>
<dbReference type="EMBL" id="WUQX01000001">
    <property type="protein sequence ID" value="MXP74991.1"/>
    <property type="molecule type" value="Genomic_DNA"/>
</dbReference>
<keyword evidence="3" id="KW-1185">Reference proteome</keyword>
<reference evidence="2 3" key="1">
    <citation type="submission" date="2019-12" db="EMBL/GenBank/DDBJ databases">
        <title>Sporaefaciens musculi gen. nov., sp. nov., a novel bacterium isolated from the caecum of an obese mouse.</title>
        <authorList>
            <person name="Rasmussen T.S."/>
            <person name="Streidl T."/>
            <person name="Hitch T.C.A."/>
            <person name="Wortmann E."/>
            <person name="Deptula P."/>
            <person name="Hansen M."/>
            <person name="Nielsen D.S."/>
            <person name="Clavel T."/>
            <person name="Vogensen F.K."/>
        </authorList>
    </citation>
    <scope>NUCLEOTIDE SEQUENCE [LARGE SCALE GENOMIC DNA]</scope>
    <source>
        <strain evidence="2 3">WCA-9-b2</strain>
    </source>
</reference>
<accession>A0A7X3MEQ1</accession>
<dbReference type="Proteomes" id="UP000460412">
    <property type="component" value="Unassembled WGS sequence"/>
</dbReference>
<organism evidence="2 3">
    <name type="scientific">Sporofaciens musculi</name>
    <dbReference type="NCBI Taxonomy" id="2681861"/>
    <lineage>
        <taxon>Bacteria</taxon>
        <taxon>Bacillati</taxon>
        <taxon>Bacillota</taxon>
        <taxon>Clostridia</taxon>
        <taxon>Lachnospirales</taxon>
        <taxon>Lachnospiraceae</taxon>
        <taxon>Sporofaciens</taxon>
    </lineage>
</organism>
<dbReference type="AlphaFoldDB" id="A0A7X3MEQ1"/>
<name>A0A7X3MEQ1_9FIRM</name>
<dbReference type="InterPro" id="IPR007345">
    <property type="entry name" value="Polysacch_pyruvyl_Trfase"/>
</dbReference>
<comment type="caution">
    <text evidence="2">The sequence shown here is derived from an EMBL/GenBank/DDBJ whole genome shotgun (WGS) entry which is preliminary data.</text>
</comment>
<sequence length="380" mass="45464">MENKAAILTWCYNGEINYGQILQCYAMQKLVRRFGYEPKVIRYRKQEEKRYLIGSGKAERLDDWYELWYRLAKVEHKIDIRILRFICFIKNNISLSKQCYTKEQVEEECKDCKVLFCGSDQIWNPLVFDDVFFLNFGSKTQKRVAFAPSGIWKENMQTEEFYEKIKEYIERFQVVSVREDESADIFKKYIKQKIQVVADPTLLLAKKEWNDVSSIQNIKEPYIFCYFLGRFRPYKTLLKKIMKSCHVNKIFFTTPGIYSEENELNRDEFFCAKNHAGPAEFLALIRDAQAVCTDSYHGLIFSVIYEKQFYIFERNTPYRHPGANMARQESVLRRVGIFSQRRIRCIRDLEKIEFIDYKKVDLEKLWLEAKKIMECVQNDT</sequence>
<evidence type="ECO:0000313" key="2">
    <source>
        <dbReference type="EMBL" id="MXP74991.1"/>
    </source>
</evidence>